<keyword evidence="13" id="KW-1185">Reference proteome</keyword>
<keyword evidence="5 10" id="KW-0862">Zinc</keyword>
<evidence type="ECO:0000256" key="10">
    <source>
        <dbReference type="HAMAP-Rule" id="MF_01588"/>
    </source>
</evidence>
<dbReference type="PROSITE" id="PS01055">
    <property type="entry name" value="DNA_LIGASE_N1"/>
    <property type="match status" value="1"/>
</dbReference>
<comment type="cofactor">
    <cofactor evidence="10">
        <name>Mg(2+)</name>
        <dbReference type="ChEBI" id="CHEBI:18420"/>
    </cofactor>
    <cofactor evidence="10">
        <name>Mn(2+)</name>
        <dbReference type="ChEBI" id="CHEBI:29035"/>
    </cofactor>
</comment>
<dbReference type="SUPFAM" id="SSF56091">
    <property type="entry name" value="DNA ligase/mRNA capping enzyme, catalytic domain"/>
    <property type="match status" value="1"/>
</dbReference>
<dbReference type="InterPro" id="IPR012340">
    <property type="entry name" value="NA-bd_OB-fold"/>
</dbReference>
<feature type="active site" description="N6-AMP-lysine intermediate" evidence="10">
    <location>
        <position position="114"/>
    </location>
</feature>
<dbReference type="Pfam" id="PF00533">
    <property type="entry name" value="BRCT"/>
    <property type="match status" value="1"/>
</dbReference>
<dbReference type="InterPro" id="IPR036420">
    <property type="entry name" value="BRCT_dom_sf"/>
</dbReference>
<dbReference type="InterPro" id="IPR013840">
    <property type="entry name" value="DNAligase_N"/>
</dbReference>
<feature type="binding site" evidence="10">
    <location>
        <position position="309"/>
    </location>
    <ligand>
        <name>NAD(+)</name>
        <dbReference type="ChEBI" id="CHEBI:57540"/>
    </ligand>
</feature>
<keyword evidence="1 10" id="KW-0436">Ligase</keyword>
<dbReference type="Gene3D" id="3.30.470.30">
    <property type="entry name" value="DNA ligase/mRNA capping enzyme"/>
    <property type="match status" value="1"/>
</dbReference>
<feature type="binding site" evidence="10">
    <location>
        <position position="421"/>
    </location>
    <ligand>
        <name>Zn(2+)</name>
        <dbReference type="ChEBI" id="CHEBI:29105"/>
    </ligand>
</feature>
<feature type="binding site" evidence="10">
    <location>
        <position position="169"/>
    </location>
    <ligand>
        <name>NAD(+)</name>
        <dbReference type="ChEBI" id="CHEBI:57540"/>
    </ligand>
</feature>
<dbReference type="CDD" id="cd17748">
    <property type="entry name" value="BRCT_DNA_ligase_like"/>
    <property type="match status" value="1"/>
</dbReference>
<dbReference type="EC" id="6.5.1.2" evidence="10"/>
<proteinExistence type="inferred from homology"/>
<dbReference type="Gene3D" id="3.40.50.10190">
    <property type="entry name" value="BRCT domain"/>
    <property type="match status" value="1"/>
</dbReference>
<comment type="catalytic activity">
    <reaction evidence="9 10">
        <text>NAD(+) + (deoxyribonucleotide)n-3'-hydroxyl + 5'-phospho-(deoxyribonucleotide)m = (deoxyribonucleotide)n+m + AMP + beta-nicotinamide D-nucleotide.</text>
        <dbReference type="EC" id="6.5.1.2"/>
    </reaction>
</comment>
<dbReference type="Gene3D" id="2.40.50.140">
    <property type="entry name" value="Nucleic acid-binding proteins"/>
    <property type="match status" value="1"/>
</dbReference>
<dbReference type="Pfam" id="PF01653">
    <property type="entry name" value="DNA_ligase_aden"/>
    <property type="match status" value="1"/>
</dbReference>
<dbReference type="InterPro" id="IPR013839">
    <property type="entry name" value="DNAligase_adenylation"/>
</dbReference>
<keyword evidence="2 10" id="KW-0235">DNA replication</keyword>
<dbReference type="SUPFAM" id="SSF52113">
    <property type="entry name" value="BRCT domain"/>
    <property type="match status" value="1"/>
</dbReference>
<evidence type="ECO:0000259" key="11">
    <source>
        <dbReference type="PROSITE" id="PS50172"/>
    </source>
</evidence>
<evidence type="ECO:0000256" key="5">
    <source>
        <dbReference type="ARBA" id="ARBA00022833"/>
    </source>
</evidence>
<feature type="binding site" evidence="10">
    <location>
        <position position="112"/>
    </location>
    <ligand>
        <name>NAD(+)</name>
        <dbReference type="ChEBI" id="CHEBI:57540"/>
    </ligand>
</feature>
<comment type="similarity">
    <text evidence="10">Belongs to the NAD-dependent DNA ligase family. LigA subfamily.</text>
</comment>
<dbReference type="CDD" id="cd00114">
    <property type="entry name" value="LIGANc"/>
    <property type="match status" value="1"/>
</dbReference>
<organism evidence="12 13">
    <name type="scientific">Mycoplasma haemocanis (strain Illinois)</name>
    <dbReference type="NCBI Taxonomy" id="1111676"/>
    <lineage>
        <taxon>Bacteria</taxon>
        <taxon>Bacillati</taxon>
        <taxon>Mycoplasmatota</taxon>
        <taxon>Mollicutes</taxon>
        <taxon>Mycoplasmataceae</taxon>
        <taxon>Mycoplasma</taxon>
    </lineage>
</organism>
<feature type="binding site" evidence="10">
    <location>
        <position position="406"/>
    </location>
    <ligand>
        <name>Zn(2+)</name>
        <dbReference type="ChEBI" id="CHEBI:29105"/>
    </ligand>
</feature>
<feature type="domain" description="BRCT" evidence="11">
    <location>
        <begin position="587"/>
        <end position="666"/>
    </location>
</feature>
<dbReference type="EMBL" id="CP003199">
    <property type="protein sequence ID" value="AEW44947.1"/>
    <property type="molecule type" value="Genomic_DNA"/>
</dbReference>
<dbReference type="STRING" id="1111676.MHC_00405"/>
<evidence type="ECO:0000256" key="6">
    <source>
        <dbReference type="ARBA" id="ARBA00022842"/>
    </source>
</evidence>
<dbReference type="SUPFAM" id="SSF47781">
    <property type="entry name" value="RuvA domain 2-like"/>
    <property type="match status" value="1"/>
</dbReference>
<dbReference type="Pfam" id="PF03120">
    <property type="entry name" value="OB_DNA_ligase"/>
    <property type="match status" value="1"/>
</dbReference>
<dbReference type="GO" id="GO:0006281">
    <property type="term" value="P:DNA repair"/>
    <property type="evidence" value="ECO:0007669"/>
    <property type="project" value="UniProtKB-KW"/>
</dbReference>
<evidence type="ECO:0000256" key="7">
    <source>
        <dbReference type="ARBA" id="ARBA00023027"/>
    </source>
</evidence>
<keyword evidence="3 10" id="KW-0479">Metal-binding</keyword>
<keyword evidence="6 10" id="KW-0460">Magnesium</keyword>
<feature type="binding site" evidence="10">
    <location>
        <position position="426"/>
    </location>
    <ligand>
        <name>Zn(2+)</name>
        <dbReference type="ChEBI" id="CHEBI:29105"/>
    </ligand>
</feature>
<dbReference type="Gene3D" id="1.10.287.610">
    <property type="entry name" value="Helix hairpin bin"/>
    <property type="match status" value="1"/>
</dbReference>
<feature type="binding site" evidence="10">
    <location>
        <begin position="82"/>
        <end position="83"/>
    </location>
    <ligand>
        <name>NAD(+)</name>
        <dbReference type="ChEBI" id="CHEBI:57540"/>
    </ligand>
</feature>
<protein>
    <recommendedName>
        <fullName evidence="10">DNA ligase</fullName>
        <ecNumber evidence="10">6.5.1.2</ecNumber>
    </recommendedName>
    <alternativeName>
        <fullName evidence="10">Polydeoxyribonucleotide synthase [NAD(+)]</fullName>
    </alternativeName>
</protein>
<sequence>MNPLNIKEIIENLRKELKDLEAAYYAGEPKESDEVYDFKLRTLLNLEHKYPEYKTEDSPSNRIGFYLNPENIKIRHDFPMMSLNNAFNYEELQSFFNQCEKEEAGELEYFLEPKVDGASISLIYRKGYLHKAISRGDGEIGEDLTSKILQINSIPIKIESEEDITIRGEIYIKKSDFEAQRYDESSNKAFANHRNFVAGTLRLKKSEEISKKGLRIKAYSIVRAEEIGINKQSRIIEKIRELGLESHDPQETLISRNKEEIYNFIKAFEETKRTSDIPYDGLVIKVNESSKWEDIGYTSKFPKWAIAYKYPSLVKESKLLKIIPTVGRTGKITYSAQVEPVELDGSTVQFATLHNANYISELDLRVGDYVSIYKSGEIVPRIIGFSREKRVDNLERWIPSKYCPSCNFELITKQNLSTQYCPNKDCLEKKYAQFTYFSARGMANIEGLSIHIIMKLHSLGILQNLDDIYKIHQHRETILNADLRIKEKLLNKLIASIDKSRDRESHKILCGLGIEFIGEEVANLIFEHFGSIDAVLSATKKELMSINGIGERCAESVIQWSSQQENIDLVNRLKEQGLFKNQTSYEIIDSFVKGKKVVITGKFKISREELSSRLRSSYGVKIVGNISSRVDYLIAGSEAGSKLTKAKDLNIKILTEKDIIQLPKWE</sequence>
<evidence type="ECO:0000256" key="3">
    <source>
        <dbReference type="ARBA" id="ARBA00022723"/>
    </source>
</evidence>
<dbReference type="InterPro" id="IPR001357">
    <property type="entry name" value="BRCT_dom"/>
</dbReference>
<dbReference type="InterPro" id="IPR018239">
    <property type="entry name" value="DNA_ligase_AS"/>
</dbReference>
<dbReference type="InterPro" id="IPR010994">
    <property type="entry name" value="RuvA_2-like"/>
</dbReference>
<evidence type="ECO:0000256" key="9">
    <source>
        <dbReference type="ARBA" id="ARBA00034005"/>
    </source>
</evidence>
<dbReference type="HOGENOM" id="CLU_007764_2_1_14"/>
<dbReference type="AlphaFoldDB" id="H6N5I7"/>
<comment type="function">
    <text evidence="10">DNA ligase that catalyzes the formation of phosphodiester linkages between 5'-phosphoryl and 3'-hydroxyl groups in double-stranded DNA using NAD as a coenzyme and as the energy source for the reaction. It is essential for DNA replication and repair of damaged DNA.</text>
</comment>
<evidence type="ECO:0000313" key="12">
    <source>
        <dbReference type="EMBL" id="AEW44947.1"/>
    </source>
</evidence>
<dbReference type="NCBIfam" id="NF005932">
    <property type="entry name" value="PRK07956.1"/>
    <property type="match status" value="1"/>
</dbReference>
<dbReference type="PIRSF" id="PIRSF001604">
    <property type="entry name" value="LigA"/>
    <property type="match status" value="1"/>
</dbReference>
<keyword evidence="8 10" id="KW-0234">DNA repair</keyword>
<feature type="binding site" evidence="10">
    <location>
        <position position="403"/>
    </location>
    <ligand>
        <name>Zn(2+)</name>
        <dbReference type="ChEBI" id="CHEBI:29105"/>
    </ligand>
</feature>
<dbReference type="SMART" id="SM00532">
    <property type="entry name" value="LIGANc"/>
    <property type="match status" value="1"/>
</dbReference>
<keyword evidence="10" id="KW-0464">Manganese</keyword>
<dbReference type="Pfam" id="PF12826">
    <property type="entry name" value="HHH_2"/>
    <property type="match status" value="1"/>
</dbReference>
<reference evidence="12 13" key="1">
    <citation type="journal article" date="2012" name="J. Bacteriol.">
        <title>Complete genome sequence of Mycoplasma haemocanis strain Illinois.</title>
        <authorList>
            <person name="do Nascimento N.C."/>
            <person name="Guimaraes A.M."/>
            <person name="Santos A.P."/>
            <person name="Sanmiguel P.J."/>
            <person name="Messick J.B."/>
        </authorList>
    </citation>
    <scope>NUCLEOTIDE SEQUENCE [LARGE SCALE GENOMIC DNA]</scope>
    <source>
        <strain evidence="12 13">Illinois</strain>
    </source>
</reference>
<evidence type="ECO:0000256" key="8">
    <source>
        <dbReference type="ARBA" id="ARBA00023204"/>
    </source>
</evidence>
<dbReference type="NCBIfam" id="TIGR00575">
    <property type="entry name" value="dnlj"/>
    <property type="match status" value="1"/>
</dbReference>
<dbReference type="InterPro" id="IPR041663">
    <property type="entry name" value="DisA/LigA_HHH"/>
</dbReference>
<dbReference type="InterPro" id="IPR001679">
    <property type="entry name" value="DNA_ligase"/>
</dbReference>
<dbReference type="KEGG" id="mhe:MHC_00405"/>
<feature type="binding site" evidence="10">
    <location>
        <begin position="33"/>
        <end position="37"/>
    </location>
    <ligand>
        <name>NAD(+)</name>
        <dbReference type="ChEBI" id="CHEBI:57540"/>
    </ligand>
</feature>
<dbReference type="GO" id="GO:0006260">
    <property type="term" value="P:DNA replication"/>
    <property type="evidence" value="ECO:0007669"/>
    <property type="project" value="UniProtKB-KW"/>
</dbReference>
<evidence type="ECO:0000256" key="1">
    <source>
        <dbReference type="ARBA" id="ARBA00022598"/>
    </source>
</evidence>
<evidence type="ECO:0000256" key="2">
    <source>
        <dbReference type="ARBA" id="ARBA00022705"/>
    </source>
</evidence>
<feature type="binding site" evidence="10">
    <location>
        <position position="135"/>
    </location>
    <ligand>
        <name>NAD(+)</name>
        <dbReference type="ChEBI" id="CHEBI:57540"/>
    </ligand>
</feature>
<name>H6N5I7_MYCHN</name>
<dbReference type="SUPFAM" id="SSF50249">
    <property type="entry name" value="Nucleic acid-binding proteins"/>
    <property type="match status" value="1"/>
</dbReference>
<gene>
    <name evidence="10 12" type="primary">ligA</name>
    <name evidence="12" type="ordered locus">MHC_00405</name>
</gene>
<evidence type="ECO:0000256" key="4">
    <source>
        <dbReference type="ARBA" id="ARBA00022763"/>
    </source>
</evidence>
<keyword evidence="7 10" id="KW-0520">NAD</keyword>
<evidence type="ECO:0000313" key="13">
    <source>
        <dbReference type="Proteomes" id="UP000009135"/>
    </source>
</evidence>
<dbReference type="GO" id="GO:0046872">
    <property type="term" value="F:metal ion binding"/>
    <property type="evidence" value="ECO:0007669"/>
    <property type="project" value="UniProtKB-KW"/>
</dbReference>
<dbReference type="SMART" id="SM00292">
    <property type="entry name" value="BRCT"/>
    <property type="match status" value="1"/>
</dbReference>
<dbReference type="Gene3D" id="1.10.150.20">
    <property type="entry name" value="5' to 3' exonuclease, C-terminal subdomain"/>
    <property type="match status" value="2"/>
</dbReference>
<accession>H6N5I7</accession>
<keyword evidence="4 10" id="KW-0227">DNA damage</keyword>
<dbReference type="HAMAP" id="MF_01588">
    <property type="entry name" value="DNA_ligase_A"/>
    <property type="match status" value="1"/>
</dbReference>
<dbReference type="Proteomes" id="UP000009135">
    <property type="component" value="Chromosome"/>
</dbReference>
<dbReference type="GO" id="GO:0003911">
    <property type="term" value="F:DNA ligase (NAD+) activity"/>
    <property type="evidence" value="ECO:0007669"/>
    <property type="project" value="UniProtKB-UniRule"/>
</dbReference>
<dbReference type="PROSITE" id="PS50172">
    <property type="entry name" value="BRCT"/>
    <property type="match status" value="1"/>
</dbReference>
<dbReference type="InterPro" id="IPR004150">
    <property type="entry name" value="NAD_DNA_ligase_OB"/>
</dbReference>
<feature type="binding site" evidence="10">
    <location>
        <position position="285"/>
    </location>
    <ligand>
        <name>NAD(+)</name>
        <dbReference type="ChEBI" id="CHEBI:57540"/>
    </ligand>
</feature>